<organism evidence="2 3">
    <name type="scientific">Hymenobacter gummosus</name>
    <dbReference type="NCBI Taxonomy" id="1776032"/>
    <lineage>
        <taxon>Bacteria</taxon>
        <taxon>Pseudomonadati</taxon>
        <taxon>Bacteroidota</taxon>
        <taxon>Cytophagia</taxon>
        <taxon>Cytophagales</taxon>
        <taxon>Hymenobacteraceae</taxon>
        <taxon>Hymenobacter</taxon>
    </lineage>
</organism>
<evidence type="ECO:0000313" key="2">
    <source>
        <dbReference type="EMBL" id="RTQ50232.1"/>
    </source>
</evidence>
<accession>A0A431U3R0</accession>
<feature type="transmembrane region" description="Helical" evidence="1">
    <location>
        <begin position="53"/>
        <end position="74"/>
    </location>
</feature>
<proteinExistence type="predicted"/>
<feature type="transmembrane region" description="Helical" evidence="1">
    <location>
        <begin position="113"/>
        <end position="134"/>
    </location>
</feature>
<dbReference type="AlphaFoldDB" id="A0A431U3R0"/>
<dbReference type="EMBL" id="RXOF01000005">
    <property type="protein sequence ID" value="RTQ50232.1"/>
    <property type="molecule type" value="Genomic_DNA"/>
</dbReference>
<gene>
    <name evidence="2" type="ORF">EJV47_11430</name>
</gene>
<name>A0A431U3R0_9BACT</name>
<dbReference type="Proteomes" id="UP000282184">
    <property type="component" value="Unassembled WGS sequence"/>
</dbReference>
<evidence type="ECO:0000313" key="3">
    <source>
        <dbReference type="Proteomes" id="UP000282184"/>
    </source>
</evidence>
<sequence length="142" mass="15387">MNFLRYERSADHWRLAPASKAWLVLATALGAVAPAYGRSALEDLDGSFAVGVLLGWLLLLPLFGFGWPALLGWATCRVLRSRRPGYTCRAWPCAVLAIGADWAGRMLNFGFGWLGYASFLVLPVSGAVLGYYLVRRPAAGPA</sequence>
<dbReference type="RefSeq" id="WP_126693282.1">
    <property type="nucleotide sequence ID" value="NZ_RXOF01000005.1"/>
</dbReference>
<protein>
    <submittedName>
        <fullName evidence="2">Uncharacterized protein</fullName>
    </submittedName>
</protein>
<reference evidence="2 3" key="1">
    <citation type="submission" date="2018-12" db="EMBL/GenBank/DDBJ databases">
        <title>Hymenobacter gummosus sp. nov., isolated from a spring.</title>
        <authorList>
            <person name="Nie L."/>
        </authorList>
    </citation>
    <scope>NUCLEOTIDE SEQUENCE [LARGE SCALE GENOMIC DNA]</scope>
    <source>
        <strain evidence="2 3">KCTC 52166</strain>
    </source>
</reference>
<keyword evidence="1" id="KW-1133">Transmembrane helix</keyword>
<keyword evidence="1" id="KW-0812">Transmembrane</keyword>
<keyword evidence="1" id="KW-0472">Membrane</keyword>
<evidence type="ECO:0000256" key="1">
    <source>
        <dbReference type="SAM" id="Phobius"/>
    </source>
</evidence>
<keyword evidence="3" id="KW-1185">Reference proteome</keyword>
<comment type="caution">
    <text evidence="2">The sequence shown here is derived from an EMBL/GenBank/DDBJ whole genome shotgun (WGS) entry which is preliminary data.</text>
</comment>